<comment type="caution">
    <text evidence="1">The sequence shown here is derived from an EMBL/GenBank/DDBJ whole genome shotgun (WGS) entry which is preliminary data.</text>
</comment>
<accession>A0A139H361</accession>
<proteinExistence type="predicted"/>
<protein>
    <submittedName>
        <fullName evidence="1">Uncharacterized protein</fullName>
    </submittedName>
</protein>
<dbReference type="EMBL" id="LFZN01000159">
    <property type="protein sequence ID" value="KXS96915.1"/>
    <property type="molecule type" value="Genomic_DNA"/>
</dbReference>
<reference evidence="1 2" key="1">
    <citation type="submission" date="2015-07" db="EMBL/GenBank/DDBJ databases">
        <title>Comparative genomics of the Sigatoka disease complex on banana suggests a link between parallel evolutionary changes in Pseudocercospora fijiensis and Pseudocercospora eumusae and increased virulence on the banana host.</title>
        <authorList>
            <person name="Chang T.-C."/>
            <person name="Salvucci A."/>
            <person name="Crous P.W."/>
            <person name="Stergiopoulos I."/>
        </authorList>
    </citation>
    <scope>NUCLEOTIDE SEQUENCE [LARGE SCALE GENOMIC DNA]</scope>
    <source>
        <strain evidence="1 2">CBS 114824</strain>
    </source>
</reference>
<keyword evidence="2" id="KW-1185">Reference proteome</keyword>
<sequence length="104" mass="11122">MAILLSLSGNYDRPSSHIAQITLYSRTWTTPNKLFKDAAAAALASASVVEGLPRVVYHAHDLDIVGKTSLDIENGQPKPGLYSSILAPYLQTVLPTGVEESLQG</sequence>
<name>A0A139H361_9PEZI</name>
<organism evidence="1 2">
    <name type="scientific">Pseudocercospora eumusae</name>
    <dbReference type="NCBI Taxonomy" id="321146"/>
    <lineage>
        <taxon>Eukaryota</taxon>
        <taxon>Fungi</taxon>
        <taxon>Dikarya</taxon>
        <taxon>Ascomycota</taxon>
        <taxon>Pezizomycotina</taxon>
        <taxon>Dothideomycetes</taxon>
        <taxon>Dothideomycetidae</taxon>
        <taxon>Mycosphaerellales</taxon>
        <taxon>Mycosphaerellaceae</taxon>
        <taxon>Pseudocercospora</taxon>
    </lineage>
</organism>
<evidence type="ECO:0000313" key="1">
    <source>
        <dbReference type="EMBL" id="KXS96915.1"/>
    </source>
</evidence>
<evidence type="ECO:0000313" key="2">
    <source>
        <dbReference type="Proteomes" id="UP000070133"/>
    </source>
</evidence>
<dbReference type="AlphaFoldDB" id="A0A139H361"/>
<dbReference type="Proteomes" id="UP000070133">
    <property type="component" value="Unassembled WGS sequence"/>
</dbReference>
<gene>
    <name evidence="1" type="ORF">AC578_4227</name>
</gene>